<dbReference type="Proteomes" id="UP000287166">
    <property type="component" value="Unassembled WGS sequence"/>
</dbReference>
<proteinExistence type="predicted"/>
<keyword evidence="4" id="KW-1015">Disulfide bond</keyword>
<feature type="domain" description="CFEM" evidence="6">
    <location>
        <begin position="17"/>
        <end position="128"/>
    </location>
</feature>
<dbReference type="SMART" id="SM00747">
    <property type="entry name" value="CFEM"/>
    <property type="match status" value="1"/>
</dbReference>
<evidence type="ECO:0000313" key="7">
    <source>
        <dbReference type="EMBL" id="GBE80919.1"/>
    </source>
</evidence>
<evidence type="ECO:0000256" key="2">
    <source>
        <dbReference type="ARBA" id="ARBA00022525"/>
    </source>
</evidence>
<sequence>MRAVHNPRWVPLLVLWSWASSTRRDGRPIVLGLGVEAQPSGPPQCAATCAVEAATATGCEGLDFACACASPSFLSSAQLCMSNECNSADAQTEMQILDATCSGASTSSPIPTSSSASSAPPSSTASGNSSSSLPTSGPPSGSVPPPSDSGSATSPGTSSPASASASTTAAPSSGSSASASGSAPSSPSPGSSGSASSSASPASTATPSSPPSSSARASTLTVPGTTSNPLSASTSSSRRPTSTAVVTVTRSSGGARVFASVGSSLVATLAGVLAALLHV</sequence>
<comment type="subcellular location">
    <subcellularLocation>
        <location evidence="1">Secreted</location>
    </subcellularLocation>
</comment>
<feature type="compositionally biased region" description="Low complexity" evidence="5">
    <location>
        <begin position="148"/>
        <end position="218"/>
    </location>
</feature>
<gene>
    <name evidence="7" type="ORF">SCP_0306410</name>
</gene>
<keyword evidence="3" id="KW-0732">Signal</keyword>
<keyword evidence="2" id="KW-0964">Secreted</keyword>
<evidence type="ECO:0000256" key="1">
    <source>
        <dbReference type="ARBA" id="ARBA00004613"/>
    </source>
</evidence>
<evidence type="ECO:0000256" key="4">
    <source>
        <dbReference type="ARBA" id="ARBA00023157"/>
    </source>
</evidence>
<dbReference type="AlphaFoldDB" id="A0A401GFH9"/>
<dbReference type="STRING" id="139825.A0A401GFH9"/>
<feature type="region of interest" description="Disordered" evidence="5">
    <location>
        <begin position="102"/>
        <end position="244"/>
    </location>
</feature>
<dbReference type="GO" id="GO:0005576">
    <property type="term" value="C:extracellular region"/>
    <property type="evidence" value="ECO:0007669"/>
    <property type="project" value="UniProtKB-SubCell"/>
</dbReference>
<dbReference type="InParanoid" id="A0A401GFH9"/>
<evidence type="ECO:0000313" key="8">
    <source>
        <dbReference type="Proteomes" id="UP000287166"/>
    </source>
</evidence>
<dbReference type="InterPro" id="IPR008427">
    <property type="entry name" value="Extracellular_membr_CFEM_dom"/>
</dbReference>
<name>A0A401GFH9_9APHY</name>
<dbReference type="PROSITE" id="PS52012">
    <property type="entry name" value="CFEM"/>
    <property type="match status" value="1"/>
</dbReference>
<comment type="caution">
    <text evidence="7">The sequence shown here is derived from an EMBL/GenBank/DDBJ whole genome shotgun (WGS) entry which is preliminary data.</text>
</comment>
<dbReference type="EMBL" id="BFAD01000003">
    <property type="protein sequence ID" value="GBE80919.1"/>
    <property type="molecule type" value="Genomic_DNA"/>
</dbReference>
<accession>A0A401GFH9</accession>
<keyword evidence="8" id="KW-1185">Reference proteome</keyword>
<dbReference type="OrthoDB" id="2754787at2759"/>
<evidence type="ECO:0000256" key="3">
    <source>
        <dbReference type="ARBA" id="ARBA00022729"/>
    </source>
</evidence>
<reference evidence="7 8" key="1">
    <citation type="journal article" date="2018" name="Sci. Rep.">
        <title>Genome sequence of the cauliflower mushroom Sparassis crispa (Hanabiratake) and its association with beneficial usage.</title>
        <authorList>
            <person name="Kiyama R."/>
            <person name="Furutani Y."/>
            <person name="Kawaguchi K."/>
            <person name="Nakanishi T."/>
        </authorList>
    </citation>
    <scope>NUCLEOTIDE SEQUENCE [LARGE SCALE GENOMIC DNA]</scope>
</reference>
<protein>
    <recommendedName>
        <fullName evidence="6">CFEM domain-containing protein</fullName>
    </recommendedName>
</protein>
<evidence type="ECO:0000256" key="5">
    <source>
        <dbReference type="SAM" id="MobiDB-lite"/>
    </source>
</evidence>
<dbReference type="Pfam" id="PF05730">
    <property type="entry name" value="CFEM"/>
    <property type="match status" value="1"/>
</dbReference>
<feature type="compositionally biased region" description="Low complexity" evidence="5">
    <location>
        <begin position="102"/>
        <end position="140"/>
    </location>
</feature>
<evidence type="ECO:0000259" key="6">
    <source>
        <dbReference type="PROSITE" id="PS52012"/>
    </source>
</evidence>
<dbReference type="RefSeq" id="XP_027611832.1">
    <property type="nucleotide sequence ID" value="XM_027756031.1"/>
</dbReference>
<dbReference type="GeneID" id="38777836"/>
<organism evidence="7 8">
    <name type="scientific">Sparassis crispa</name>
    <dbReference type="NCBI Taxonomy" id="139825"/>
    <lineage>
        <taxon>Eukaryota</taxon>
        <taxon>Fungi</taxon>
        <taxon>Dikarya</taxon>
        <taxon>Basidiomycota</taxon>
        <taxon>Agaricomycotina</taxon>
        <taxon>Agaricomycetes</taxon>
        <taxon>Polyporales</taxon>
        <taxon>Sparassidaceae</taxon>
        <taxon>Sparassis</taxon>
    </lineage>
</organism>
<feature type="compositionally biased region" description="Low complexity" evidence="5">
    <location>
        <begin position="225"/>
        <end position="244"/>
    </location>
</feature>